<comment type="caution">
    <text evidence="2">The sequence shown here is derived from an EMBL/GenBank/DDBJ whole genome shotgun (WGS) entry which is preliminary data.</text>
</comment>
<protein>
    <recommendedName>
        <fullName evidence="4">Lipoprotein</fullName>
    </recommendedName>
</protein>
<feature type="chain" id="PRO_5021732026" description="Lipoprotein" evidence="1">
    <location>
        <begin position="22"/>
        <end position="159"/>
    </location>
</feature>
<accession>A0A511QM91</accession>
<organism evidence="2 3">
    <name type="scientific">Vibrio superstes NBRC 103154</name>
    <dbReference type="NCBI Taxonomy" id="1219062"/>
    <lineage>
        <taxon>Bacteria</taxon>
        <taxon>Pseudomonadati</taxon>
        <taxon>Pseudomonadota</taxon>
        <taxon>Gammaproteobacteria</taxon>
        <taxon>Vibrionales</taxon>
        <taxon>Vibrionaceae</taxon>
        <taxon>Vibrio</taxon>
    </lineage>
</organism>
<evidence type="ECO:0008006" key="4">
    <source>
        <dbReference type="Google" id="ProtNLM"/>
    </source>
</evidence>
<sequence>MNKILKLMLVGLMSSSSIACASGWTVKTDTSGNAAVFSPEAEGVYNGVYFYMNAQATLFVRIAGVSCQEMNKNETQKVEFGNVSYNEQQVRVKVLCAGDDIAMMPVTNKGKNFILNQLETTPEVHIITPKGREAIITSKGYTEALEQLNSGDSHKATAI</sequence>
<dbReference type="EMBL" id="BJXK01000001">
    <property type="protein sequence ID" value="GEM78096.1"/>
    <property type="molecule type" value="Genomic_DNA"/>
</dbReference>
<evidence type="ECO:0000313" key="2">
    <source>
        <dbReference type="EMBL" id="GEM78096.1"/>
    </source>
</evidence>
<reference evidence="2 3" key="1">
    <citation type="submission" date="2019-07" db="EMBL/GenBank/DDBJ databases">
        <title>Whole genome shotgun sequence of Vibrio superstes NBRC 103154.</title>
        <authorList>
            <person name="Hosoyama A."/>
            <person name="Uohara A."/>
            <person name="Ohji S."/>
            <person name="Ichikawa N."/>
        </authorList>
    </citation>
    <scope>NUCLEOTIDE SEQUENCE [LARGE SCALE GENOMIC DNA]</scope>
    <source>
        <strain evidence="2 3">NBRC 103154</strain>
    </source>
</reference>
<name>A0A511QM91_9VIBR</name>
<dbReference type="AlphaFoldDB" id="A0A511QM91"/>
<evidence type="ECO:0000313" key="3">
    <source>
        <dbReference type="Proteomes" id="UP000321113"/>
    </source>
</evidence>
<dbReference type="Proteomes" id="UP000321113">
    <property type="component" value="Unassembled WGS sequence"/>
</dbReference>
<dbReference type="RefSeq" id="WP_119008740.1">
    <property type="nucleotide sequence ID" value="NZ_BJXK01000001.1"/>
</dbReference>
<dbReference type="PROSITE" id="PS51257">
    <property type="entry name" value="PROKAR_LIPOPROTEIN"/>
    <property type="match status" value="1"/>
</dbReference>
<feature type="signal peptide" evidence="1">
    <location>
        <begin position="1"/>
        <end position="21"/>
    </location>
</feature>
<gene>
    <name evidence="2" type="ORF">VSU01S_03410</name>
</gene>
<keyword evidence="1" id="KW-0732">Signal</keyword>
<keyword evidence="3" id="KW-1185">Reference proteome</keyword>
<proteinExistence type="predicted"/>
<evidence type="ECO:0000256" key="1">
    <source>
        <dbReference type="SAM" id="SignalP"/>
    </source>
</evidence>